<dbReference type="AlphaFoldDB" id="A0A0F9IDW5"/>
<comment type="caution">
    <text evidence="1">The sequence shown here is derived from an EMBL/GenBank/DDBJ whole genome shotgun (WGS) entry which is preliminary data.</text>
</comment>
<organism evidence="1">
    <name type="scientific">marine sediment metagenome</name>
    <dbReference type="NCBI Taxonomy" id="412755"/>
    <lineage>
        <taxon>unclassified sequences</taxon>
        <taxon>metagenomes</taxon>
        <taxon>ecological metagenomes</taxon>
    </lineage>
</organism>
<evidence type="ECO:0000313" key="1">
    <source>
        <dbReference type="EMBL" id="KKL91995.1"/>
    </source>
</evidence>
<protein>
    <submittedName>
        <fullName evidence="1">Uncharacterized protein</fullName>
    </submittedName>
</protein>
<gene>
    <name evidence="1" type="ORF">LCGC14_1889090</name>
</gene>
<accession>A0A0F9IDW5</accession>
<proteinExistence type="predicted"/>
<name>A0A0F9IDW5_9ZZZZ</name>
<reference evidence="1" key="1">
    <citation type="journal article" date="2015" name="Nature">
        <title>Complex archaea that bridge the gap between prokaryotes and eukaryotes.</title>
        <authorList>
            <person name="Spang A."/>
            <person name="Saw J.H."/>
            <person name="Jorgensen S.L."/>
            <person name="Zaremba-Niedzwiedzka K."/>
            <person name="Martijn J."/>
            <person name="Lind A.E."/>
            <person name="van Eijk R."/>
            <person name="Schleper C."/>
            <person name="Guy L."/>
            <person name="Ettema T.J."/>
        </authorList>
    </citation>
    <scope>NUCLEOTIDE SEQUENCE</scope>
</reference>
<sequence>MPKSKLEKELAGLINSESRENDSNTPDFILAEYMMNCLDAFELANNKREVWYGVELDILNNWEELIMTAMGEASMCWSDIDKAGVFDATRAGQIGKKLLEDIKRRKKNA</sequence>
<dbReference type="EMBL" id="LAZR01019586">
    <property type="protein sequence ID" value="KKL91995.1"/>
    <property type="molecule type" value="Genomic_DNA"/>
</dbReference>